<evidence type="ECO:0000313" key="5">
    <source>
        <dbReference type="EMBL" id="KKL98825.1"/>
    </source>
</evidence>
<keyword evidence="2" id="KW-0680">Restriction system</keyword>
<dbReference type="Gene3D" id="3.90.220.20">
    <property type="entry name" value="DNA methylase specificity domains"/>
    <property type="match status" value="2"/>
</dbReference>
<feature type="domain" description="Type I restriction modification DNA specificity" evidence="4">
    <location>
        <begin position="105"/>
        <end position="261"/>
    </location>
</feature>
<feature type="domain" description="Type I restriction modification DNA specificity" evidence="4">
    <location>
        <begin position="30"/>
        <end position="70"/>
    </location>
</feature>
<gene>
    <name evidence="5" type="ORF">LCGC14_1820560</name>
</gene>
<evidence type="ECO:0000256" key="3">
    <source>
        <dbReference type="ARBA" id="ARBA00023125"/>
    </source>
</evidence>
<dbReference type="InterPro" id="IPR044946">
    <property type="entry name" value="Restrct_endonuc_typeI_TRD_sf"/>
</dbReference>
<comment type="caution">
    <text evidence="5">The sequence shown here is derived from an EMBL/GenBank/DDBJ whole genome shotgun (WGS) entry which is preliminary data.</text>
</comment>
<dbReference type="EMBL" id="LAZR01017823">
    <property type="protein sequence ID" value="KKL98825.1"/>
    <property type="molecule type" value="Genomic_DNA"/>
</dbReference>
<comment type="similarity">
    <text evidence="1">Belongs to the type-I restriction system S methylase family.</text>
</comment>
<dbReference type="Gene3D" id="1.10.287.1120">
    <property type="entry name" value="Bipartite methylase S protein"/>
    <property type="match status" value="1"/>
</dbReference>
<dbReference type="GO" id="GO:0003677">
    <property type="term" value="F:DNA binding"/>
    <property type="evidence" value="ECO:0007669"/>
    <property type="project" value="UniProtKB-KW"/>
</dbReference>
<proteinExistence type="inferred from homology"/>
<dbReference type="Pfam" id="PF01420">
    <property type="entry name" value="Methylase_S"/>
    <property type="match status" value="2"/>
</dbReference>
<dbReference type="AlphaFoldDB" id="A0A0F9IYW5"/>
<dbReference type="GO" id="GO:0009307">
    <property type="term" value="P:DNA restriction-modification system"/>
    <property type="evidence" value="ECO:0007669"/>
    <property type="project" value="UniProtKB-KW"/>
</dbReference>
<evidence type="ECO:0000259" key="4">
    <source>
        <dbReference type="Pfam" id="PF01420"/>
    </source>
</evidence>
<protein>
    <recommendedName>
        <fullName evidence="4">Type I restriction modification DNA specificity domain-containing protein</fullName>
    </recommendedName>
</protein>
<dbReference type="PANTHER" id="PTHR30408">
    <property type="entry name" value="TYPE-1 RESTRICTION ENZYME ECOKI SPECIFICITY PROTEIN"/>
    <property type="match status" value="1"/>
</dbReference>
<dbReference type="InterPro" id="IPR052021">
    <property type="entry name" value="Type-I_RS_S_subunit"/>
</dbReference>
<dbReference type="InterPro" id="IPR000055">
    <property type="entry name" value="Restrct_endonuc_typeI_TRD"/>
</dbReference>
<reference evidence="5" key="1">
    <citation type="journal article" date="2015" name="Nature">
        <title>Complex archaea that bridge the gap between prokaryotes and eukaryotes.</title>
        <authorList>
            <person name="Spang A."/>
            <person name="Saw J.H."/>
            <person name="Jorgensen S.L."/>
            <person name="Zaremba-Niedzwiedzka K."/>
            <person name="Martijn J."/>
            <person name="Lind A.E."/>
            <person name="van Eijk R."/>
            <person name="Schleper C."/>
            <person name="Guy L."/>
            <person name="Ettema T.J."/>
        </authorList>
    </citation>
    <scope>NUCLEOTIDE SEQUENCE</scope>
</reference>
<accession>A0A0F9IYW5</accession>
<evidence type="ECO:0000256" key="2">
    <source>
        <dbReference type="ARBA" id="ARBA00022747"/>
    </source>
</evidence>
<keyword evidence="3" id="KW-0238">DNA-binding</keyword>
<evidence type="ECO:0000256" key="1">
    <source>
        <dbReference type="ARBA" id="ARBA00010923"/>
    </source>
</evidence>
<dbReference type="PANTHER" id="PTHR30408:SF13">
    <property type="entry name" value="TYPE I RESTRICTION ENZYME HINDI SPECIFICITY SUBUNIT"/>
    <property type="match status" value="1"/>
</dbReference>
<organism evidence="5">
    <name type="scientific">marine sediment metagenome</name>
    <dbReference type="NCBI Taxonomy" id="412755"/>
    <lineage>
        <taxon>unclassified sequences</taxon>
        <taxon>metagenomes</taxon>
        <taxon>ecological metagenomes</taxon>
    </lineage>
</organism>
<name>A0A0F9IYW5_9ZZZZ</name>
<sequence>VIPVIIGILALTLPNELFMDPNFVEEYTLTISLKTIRGLKISLPPLPEQRVIASILSALDNKIENNLAMNKTLEDMAMALYKHWFVDFGPFQEGNFIDSELGPIPEGWEVKRLDDLCEKIYSGGTPKTKVQEYWNGSIPWLSSGETRANLILETEKTITQLGLDKSSSKMAYKYDIVIASAGQGKTRGQTSLLLIDTSVNQSVLCLRANKKKIHPLTLYYDLRFRYNQFRHISDSFSTRGSLTTKLIGEQILLAVPPIEHQIGFHGQLLKSMELQESNLLENISLIQLRDTSLPKLISGEVRVKDAEKLVSAAL</sequence>
<dbReference type="SUPFAM" id="SSF116734">
    <property type="entry name" value="DNA methylase specificity domain"/>
    <property type="match status" value="2"/>
</dbReference>
<feature type="non-terminal residue" evidence="5">
    <location>
        <position position="1"/>
    </location>
</feature>